<dbReference type="InterPro" id="IPR002509">
    <property type="entry name" value="NODB_dom"/>
</dbReference>
<protein>
    <recommendedName>
        <fullName evidence="2">NodB homology domain-containing protein</fullName>
    </recommendedName>
</protein>
<dbReference type="GO" id="GO:0005975">
    <property type="term" value="P:carbohydrate metabolic process"/>
    <property type="evidence" value="ECO:0007669"/>
    <property type="project" value="InterPro"/>
</dbReference>
<sequence length="340" mass="36284">MSYAGPPEAPQPPRPRATPGAPRAPRARAGSGGSRVPPGKAASGDSQAVGSGGSRVPRAGAAFEGSRVGAGRVLAGALASALLLGGCAQSVDPIERLGKRAAEGVHPPGPATDRGYRRWGLNEPLDRPPSPAARALALTPHTSGRVLPRVVDHVPTRDRVVFLTYDDGADKDPRFVDMVRELRLPLSMFLTDSVAGPGYAHFARLHRLGAGIENHTLDHRALSGLPYAAQRAEICGQQDRISSRLGLRPRLFRPPYGSYDTTTLHAASDCGISMVVLWRAAMTPTDLVYTHGEHHLRPGDIILIGPDETTGPSLRERTARVLRKVQQRGLTVGHLEDYLN</sequence>
<accession>A0A918I953</accession>
<gene>
    <name evidence="3" type="ORF">GCM10010260_15800</name>
</gene>
<feature type="domain" description="NodB homology" evidence="2">
    <location>
        <begin position="159"/>
        <end position="333"/>
    </location>
</feature>
<dbReference type="PANTHER" id="PTHR10587">
    <property type="entry name" value="GLYCOSYL TRANSFERASE-RELATED"/>
    <property type="match status" value="1"/>
</dbReference>
<dbReference type="GO" id="GO:0016810">
    <property type="term" value="F:hydrolase activity, acting on carbon-nitrogen (but not peptide) bonds"/>
    <property type="evidence" value="ECO:0007669"/>
    <property type="project" value="InterPro"/>
</dbReference>
<dbReference type="InterPro" id="IPR050248">
    <property type="entry name" value="Polysacc_deacetylase_ArnD"/>
</dbReference>
<keyword evidence="4" id="KW-1185">Reference proteome</keyword>
<proteinExistence type="predicted"/>
<dbReference type="InterPro" id="IPR011330">
    <property type="entry name" value="Glyco_hydro/deAcase_b/a-brl"/>
</dbReference>
<organism evidence="3 4">
    <name type="scientific">Streptomyces filipinensis</name>
    <dbReference type="NCBI Taxonomy" id="66887"/>
    <lineage>
        <taxon>Bacteria</taxon>
        <taxon>Bacillati</taxon>
        <taxon>Actinomycetota</taxon>
        <taxon>Actinomycetes</taxon>
        <taxon>Kitasatosporales</taxon>
        <taxon>Streptomycetaceae</taxon>
        <taxon>Streptomyces</taxon>
    </lineage>
</organism>
<dbReference type="EMBL" id="BMTD01000002">
    <property type="protein sequence ID" value="GGU83860.1"/>
    <property type="molecule type" value="Genomic_DNA"/>
</dbReference>
<evidence type="ECO:0000259" key="2">
    <source>
        <dbReference type="PROSITE" id="PS51677"/>
    </source>
</evidence>
<dbReference type="SUPFAM" id="SSF88713">
    <property type="entry name" value="Glycoside hydrolase/deacetylase"/>
    <property type="match status" value="1"/>
</dbReference>
<feature type="compositionally biased region" description="Pro residues" evidence="1">
    <location>
        <begin position="7"/>
        <end position="16"/>
    </location>
</feature>
<evidence type="ECO:0000256" key="1">
    <source>
        <dbReference type="SAM" id="MobiDB-lite"/>
    </source>
</evidence>
<dbReference type="Gene3D" id="3.20.20.370">
    <property type="entry name" value="Glycoside hydrolase/deacetylase"/>
    <property type="match status" value="1"/>
</dbReference>
<feature type="region of interest" description="Disordered" evidence="1">
    <location>
        <begin position="1"/>
        <end position="55"/>
    </location>
</feature>
<comment type="caution">
    <text evidence="3">The sequence shown here is derived from an EMBL/GenBank/DDBJ whole genome shotgun (WGS) entry which is preliminary data.</text>
</comment>
<dbReference type="Pfam" id="PF01522">
    <property type="entry name" value="Polysacc_deac_1"/>
    <property type="match status" value="1"/>
</dbReference>
<reference evidence="3" key="2">
    <citation type="submission" date="2020-09" db="EMBL/GenBank/DDBJ databases">
        <authorList>
            <person name="Sun Q."/>
            <person name="Ohkuma M."/>
        </authorList>
    </citation>
    <scope>NUCLEOTIDE SEQUENCE</scope>
    <source>
        <strain evidence="3">JCM 4369</strain>
    </source>
</reference>
<evidence type="ECO:0000313" key="3">
    <source>
        <dbReference type="EMBL" id="GGU83860.1"/>
    </source>
</evidence>
<dbReference type="AlphaFoldDB" id="A0A918I953"/>
<feature type="compositionally biased region" description="Low complexity" evidence="1">
    <location>
        <begin position="17"/>
        <end position="29"/>
    </location>
</feature>
<name>A0A918I953_9ACTN</name>
<dbReference type="PANTHER" id="PTHR10587:SF134">
    <property type="entry name" value="SECRETED PROTEIN"/>
    <property type="match status" value="1"/>
</dbReference>
<dbReference type="Proteomes" id="UP000618795">
    <property type="component" value="Unassembled WGS sequence"/>
</dbReference>
<evidence type="ECO:0000313" key="4">
    <source>
        <dbReference type="Proteomes" id="UP000618795"/>
    </source>
</evidence>
<dbReference type="PROSITE" id="PS51677">
    <property type="entry name" value="NODB"/>
    <property type="match status" value="1"/>
</dbReference>
<reference evidence="3" key="1">
    <citation type="journal article" date="2014" name="Int. J. Syst. Evol. Microbiol.">
        <title>Complete genome sequence of Corynebacterium casei LMG S-19264T (=DSM 44701T), isolated from a smear-ripened cheese.</title>
        <authorList>
            <consortium name="US DOE Joint Genome Institute (JGI-PGF)"/>
            <person name="Walter F."/>
            <person name="Albersmeier A."/>
            <person name="Kalinowski J."/>
            <person name="Ruckert C."/>
        </authorList>
    </citation>
    <scope>NUCLEOTIDE SEQUENCE</scope>
    <source>
        <strain evidence="3">JCM 4369</strain>
    </source>
</reference>
<dbReference type="CDD" id="cd10917">
    <property type="entry name" value="CE4_NodB_like_6s_7s"/>
    <property type="match status" value="1"/>
</dbReference>